<gene>
    <name evidence="2" type="ORF">BJP36_22045</name>
</gene>
<dbReference type="AlphaFoldDB" id="A0A1D9G3J3"/>
<protein>
    <submittedName>
        <fullName evidence="2">Uncharacterized protein</fullName>
    </submittedName>
</protein>
<dbReference type="Proteomes" id="UP000176944">
    <property type="component" value="Chromosome"/>
</dbReference>
<evidence type="ECO:0000256" key="1">
    <source>
        <dbReference type="SAM" id="MobiDB-lite"/>
    </source>
</evidence>
<sequence length="189" mass="21329">MLIIDQEKSNQEIQWLDECTIIFQNKQFTRGLDIAPNAYQKALNFCFYKLSEQSQPLCLILKNSHYLTVWIEQQGVSLTDEAEASPINSTQPEARFPDTLDGEPTTNHNQLPVSGLADSLSKSETCSETPIITQNPGYCYNPTESDSPATPKLATGNLNQEQEIPESEFHVHPRCQQITEQSLKRLSKK</sequence>
<dbReference type="EMBL" id="CP017708">
    <property type="protein sequence ID" value="AOY82186.1"/>
    <property type="molecule type" value="Genomic_DNA"/>
</dbReference>
<proteinExistence type="predicted"/>
<feature type="compositionally biased region" description="Polar residues" evidence="1">
    <location>
        <begin position="137"/>
        <end position="148"/>
    </location>
</feature>
<feature type="region of interest" description="Disordered" evidence="1">
    <location>
        <begin position="137"/>
        <end position="189"/>
    </location>
</feature>
<evidence type="ECO:0000313" key="3">
    <source>
        <dbReference type="Proteomes" id="UP000176944"/>
    </source>
</evidence>
<evidence type="ECO:0000313" key="2">
    <source>
        <dbReference type="EMBL" id="AOY82186.1"/>
    </source>
</evidence>
<reference evidence="3" key="1">
    <citation type="submission" date="2016-10" db="EMBL/GenBank/DDBJ databases">
        <title>Comparative genomics uncovers the prolific and rare metabolic potential of the cyanobacterial genus Moorea.</title>
        <authorList>
            <person name="Leao T."/>
            <person name="Castelao G."/>
            <person name="Korobeynikov A."/>
            <person name="Monroe E.A."/>
            <person name="Podell S."/>
            <person name="Glukhov E."/>
            <person name="Allen E."/>
            <person name="Gerwick W.H."/>
            <person name="Gerwick L."/>
        </authorList>
    </citation>
    <scope>NUCLEOTIDE SEQUENCE [LARGE SCALE GENOMIC DNA]</scope>
    <source>
        <strain evidence="3">JHB</strain>
    </source>
</reference>
<organism evidence="2 3">
    <name type="scientific">Moorena producens (strain JHB)</name>
    <dbReference type="NCBI Taxonomy" id="1454205"/>
    <lineage>
        <taxon>Bacteria</taxon>
        <taxon>Bacillati</taxon>
        <taxon>Cyanobacteriota</taxon>
        <taxon>Cyanophyceae</taxon>
        <taxon>Coleofasciculales</taxon>
        <taxon>Coleofasciculaceae</taxon>
        <taxon>Moorena</taxon>
    </lineage>
</organism>
<name>A0A1D9G3J3_MOOP1</name>
<accession>A0A1D9G3J3</accession>